<comment type="caution">
    <text evidence="2">The sequence shown here is derived from an EMBL/GenBank/DDBJ whole genome shotgun (WGS) entry which is preliminary data.</text>
</comment>
<name>A0A161MG08_9ACTN</name>
<reference evidence="2 3" key="1">
    <citation type="journal article" date="2016" name="Genome Announc.">
        <title>Draft Genome Sequence of Planomonospora sphaerica JCM9374, a Rare Actinomycete.</title>
        <authorList>
            <person name="Dohra H."/>
            <person name="Suzuki T."/>
            <person name="Inoue Y."/>
            <person name="Kodani S."/>
        </authorList>
    </citation>
    <scope>NUCLEOTIDE SEQUENCE [LARGE SCALE GENOMIC DNA]</scope>
    <source>
        <strain evidence="2 3">JCM 9374</strain>
    </source>
</reference>
<evidence type="ECO:0000313" key="3">
    <source>
        <dbReference type="Proteomes" id="UP000077701"/>
    </source>
</evidence>
<protein>
    <submittedName>
        <fullName evidence="2">Uncharacterized protein</fullName>
    </submittedName>
</protein>
<dbReference type="AlphaFoldDB" id="A0A161MG08"/>
<organism evidence="2 3">
    <name type="scientific">Planomonospora sphaerica</name>
    <dbReference type="NCBI Taxonomy" id="161355"/>
    <lineage>
        <taxon>Bacteria</taxon>
        <taxon>Bacillati</taxon>
        <taxon>Actinomycetota</taxon>
        <taxon>Actinomycetes</taxon>
        <taxon>Streptosporangiales</taxon>
        <taxon>Streptosporangiaceae</taxon>
        <taxon>Planomonospora</taxon>
    </lineage>
</organism>
<sequence length="90" mass="8826">MTAAIPTPAVSSGATSASEACTATITPPAGSACINRPRATTNRTTSARSSTPATCAAANSPTECPTSTSGRTPHDSSNRNNATSNATNAT</sequence>
<proteinExistence type="predicted"/>
<reference evidence="3" key="2">
    <citation type="submission" date="2016-04" db="EMBL/GenBank/DDBJ databases">
        <title>Planomonospora sphaerica JCM9374 whole genome shotgun sequence.</title>
        <authorList>
            <person name="Suzuki T."/>
            <person name="Dohra H."/>
            <person name="Kodani S."/>
        </authorList>
    </citation>
    <scope>NUCLEOTIDE SEQUENCE [LARGE SCALE GENOMIC DNA]</scope>
    <source>
        <strain evidence="3">JCM 9374</strain>
    </source>
</reference>
<keyword evidence="3" id="KW-1185">Reference proteome</keyword>
<feature type="compositionally biased region" description="Polar residues" evidence="1">
    <location>
        <begin position="59"/>
        <end position="71"/>
    </location>
</feature>
<feature type="compositionally biased region" description="Low complexity" evidence="1">
    <location>
        <begin position="35"/>
        <end position="58"/>
    </location>
</feature>
<feature type="compositionally biased region" description="Polar residues" evidence="1">
    <location>
        <begin position="9"/>
        <end position="20"/>
    </location>
</feature>
<dbReference type="Proteomes" id="UP000077701">
    <property type="component" value="Unassembled WGS sequence"/>
</dbReference>
<feature type="compositionally biased region" description="Low complexity" evidence="1">
    <location>
        <begin position="78"/>
        <end position="90"/>
    </location>
</feature>
<gene>
    <name evidence="2" type="ORF">PS9374_07226</name>
</gene>
<accession>A0A161MG08</accession>
<feature type="region of interest" description="Disordered" evidence="1">
    <location>
        <begin position="1"/>
        <end position="20"/>
    </location>
</feature>
<dbReference type="EMBL" id="BDCX01000069">
    <property type="protein sequence ID" value="GAT71533.1"/>
    <property type="molecule type" value="Genomic_DNA"/>
</dbReference>
<feature type="region of interest" description="Disordered" evidence="1">
    <location>
        <begin position="25"/>
        <end position="90"/>
    </location>
</feature>
<evidence type="ECO:0000256" key="1">
    <source>
        <dbReference type="SAM" id="MobiDB-lite"/>
    </source>
</evidence>
<evidence type="ECO:0000313" key="2">
    <source>
        <dbReference type="EMBL" id="GAT71533.1"/>
    </source>
</evidence>